<dbReference type="EMBL" id="LXQA010487733">
    <property type="protein sequence ID" value="MCI54933.1"/>
    <property type="molecule type" value="Genomic_DNA"/>
</dbReference>
<dbReference type="AlphaFoldDB" id="A0A392T1E0"/>
<keyword evidence="2" id="KW-1185">Reference proteome</keyword>
<evidence type="ECO:0000313" key="1">
    <source>
        <dbReference type="EMBL" id="MCI54933.1"/>
    </source>
</evidence>
<protein>
    <submittedName>
        <fullName evidence="1">Uncharacterized protein</fullName>
    </submittedName>
</protein>
<name>A0A392T1E0_9FABA</name>
<dbReference type="Proteomes" id="UP000265520">
    <property type="component" value="Unassembled WGS sequence"/>
</dbReference>
<organism evidence="1 2">
    <name type="scientific">Trifolium medium</name>
    <dbReference type="NCBI Taxonomy" id="97028"/>
    <lineage>
        <taxon>Eukaryota</taxon>
        <taxon>Viridiplantae</taxon>
        <taxon>Streptophyta</taxon>
        <taxon>Embryophyta</taxon>
        <taxon>Tracheophyta</taxon>
        <taxon>Spermatophyta</taxon>
        <taxon>Magnoliopsida</taxon>
        <taxon>eudicotyledons</taxon>
        <taxon>Gunneridae</taxon>
        <taxon>Pentapetalae</taxon>
        <taxon>rosids</taxon>
        <taxon>fabids</taxon>
        <taxon>Fabales</taxon>
        <taxon>Fabaceae</taxon>
        <taxon>Papilionoideae</taxon>
        <taxon>50 kb inversion clade</taxon>
        <taxon>NPAAA clade</taxon>
        <taxon>Hologalegina</taxon>
        <taxon>IRL clade</taxon>
        <taxon>Trifolieae</taxon>
        <taxon>Trifolium</taxon>
    </lineage>
</organism>
<comment type="caution">
    <text evidence="1">The sequence shown here is derived from an EMBL/GenBank/DDBJ whole genome shotgun (WGS) entry which is preliminary data.</text>
</comment>
<accession>A0A392T1E0</accession>
<proteinExistence type="predicted"/>
<evidence type="ECO:0000313" key="2">
    <source>
        <dbReference type="Proteomes" id="UP000265520"/>
    </source>
</evidence>
<feature type="non-terminal residue" evidence="1">
    <location>
        <position position="62"/>
    </location>
</feature>
<sequence>MCSYLSFLGSTILQVITSISNGQVQRKAMLPARVVVQCSTEAIYVIDAFTASNHLKNLPGTL</sequence>
<reference evidence="1 2" key="1">
    <citation type="journal article" date="2018" name="Front. Plant Sci.">
        <title>Red Clover (Trifolium pratense) and Zigzag Clover (T. medium) - A Picture of Genomic Similarities and Differences.</title>
        <authorList>
            <person name="Dluhosova J."/>
            <person name="Istvanek J."/>
            <person name="Nedelnik J."/>
            <person name="Repkova J."/>
        </authorList>
    </citation>
    <scope>NUCLEOTIDE SEQUENCE [LARGE SCALE GENOMIC DNA]</scope>
    <source>
        <strain evidence="2">cv. 10/8</strain>
        <tissue evidence="1">Leaf</tissue>
    </source>
</reference>